<evidence type="ECO:0000256" key="5">
    <source>
        <dbReference type="ARBA" id="ARBA00011245"/>
    </source>
</evidence>
<dbReference type="SUPFAM" id="SSF56281">
    <property type="entry name" value="Metallo-hydrolase/oxidoreductase"/>
    <property type="match status" value="1"/>
</dbReference>
<dbReference type="InterPro" id="IPR036866">
    <property type="entry name" value="RibonucZ/Hydroxyglut_hydro"/>
</dbReference>
<evidence type="ECO:0000256" key="9">
    <source>
        <dbReference type="ARBA" id="ARBA00022764"/>
    </source>
</evidence>
<evidence type="ECO:0000256" key="8">
    <source>
        <dbReference type="ARBA" id="ARBA00022729"/>
    </source>
</evidence>
<comment type="cofactor">
    <cofactor evidence="2">
        <name>Zn(2+)</name>
        <dbReference type="ChEBI" id="CHEBI:29105"/>
    </cofactor>
</comment>
<accession>A0A1M6XPR9</accession>
<dbReference type="EC" id="3.5.2.6" evidence="6"/>
<protein>
    <recommendedName>
        <fullName evidence="6">beta-lactamase</fullName>
        <ecNumber evidence="6">3.5.2.6</ecNumber>
    </recommendedName>
</protein>
<evidence type="ECO:0000256" key="4">
    <source>
        <dbReference type="ARBA" id="ARBA00005250"/>
    </source>
</evidence>
<feature type="chain" id="PRO_5030031595" description="beta-lactamase" evidence="13">
    <location>
        <begin position="26"/>
        <end position="334"/>
    </location>
</feature>
<dbReference type="PANTHER" id="PTHR42951">
    <property type="entry name" value="METALLO-BETA-LACTAMASE DOMAIN-CONTAINING"/>
    <property type="match status" value="1"/>
</dbReference>
<dbReference type="GO" id="GO:0017001">
    <property type="term" value="P:antibiotic catabolic process"/>
    <property type="evidence" value="ECO:0007669"/>
    <property type="project" value="InterPro"/>
</dbReference>
<sequence length="334" mass="35477">MIRMARAAMAVTLLSAGLLTGGVLAQQTPPAVQPAAPATPPPDDFSKVEIKTTDLGDNVYMLEGQGGNITVALGNSGIIMVDGQYAPLHDKIKAAIAAISNLPVKYLINTHYHGDHTGGNEAFARDGVTIVAQIHVKSRLAAGTTNGLTGAKTPPAAPGALPTETYEVFSKVRLPGRVADLKHVRNAHTDGDTYVWFKTANVLATGDTFTNGRYPNIDFANGGNIKGMIAAADAYLKLTNAKTRIVPGHGPIADKAALTEYRTMLVTARDRMAKLVKDGKSEADVIAAKPFADLDKKWAPTELAATNFVRVVYNSLAKPAEDKKSLLKRLLKRS</sequence>
<dbReference type="EMBL" id="FNTI01000001">
    <property type="protein sequence ID" value="SED00886.1"/>
    <property type="molecule type" value="Genomic_DNA"/>
</dbReference>
<evidence type="ECO:0000256" key="11">
    <source>
        <dbReference type="ARBA" id="ARBA00022833"/>
    </source>
</evidence>
<reference evidence="15 16" key="1">
    <citation type="submission" date="2016-10" db="EMBL/GenBank/DDBJ databases">
        <authorList>
            <person name="de Groot N.N."/>
        </authorList>
    </citation>
    <scope>NUCLEOTIDE SEQUENCE [LARGE SCALE GENOMIC DNA]</scope>
    <source>
        <strain evidence="15 16">GAS522</strain>
    </source>
</reference>
<name>A0A1M6XPR9_9BRAD</name>
<dbReference type="InterPro" id="IPR001279">
    <property type="entry name" value="Metallo-B-lactamas"/>
</dbReference>
<evidence type="ECO:0000256" key="10">
    <source>
        <dbReference type="ARBA" id="ARBA00022801"/>
    </source>
</evidence>
<organism evidence="15 16">
    <name type="scientific">Bradyrhizobium lablabi</name>
    <dbReference type="NCBI Taxonomy" id="722472"/>
    <lineage>
        <taxon>Bacteria</taxon>
        <taxon>Pseudomonadati</taxon>
        <taxon>Pseudomonadota</taxon>
        <taxon>Alphaproteobacteria</taxon>
        <taxon>Hyphomicrobiales</taxon>
        <taxon>Nitrobacteraceae</taxon>
        <taxon>Bradyrhizobium</taxon>
    </lineage>
</organism>
<dbReference type="OrthoDB" id="9815874at2"/>
<gene>
    <name evidence="15" type="ORF">SAMN05444171_2839</name>
</gene>
<evidence type="ECO:0000256" key="2">
    <source>
        <dbReference type="ARBA" id="ARBA00001947"/>
    </source>
</evidence>
<dbReference type="Pfam" id="PF00753">
    <property type="entry name" value="Lactamase_B"/>
    <property type="match status" value="1"/>
</dbReference>
<dbReference type="PROSITE" id="PS00743">
    <property type="entry name" value="BETA_LACTAMASE_B_1"/>
    <property type="match status" value="1"/>
</dbReference>
<dbReference type="SMART" id="SM00849">
    <property type="entry name" value="Lactamase_B"/>
    <property type="match status" value="1"/>
</dbReference>
<dbReference type="InterPro" id="IPR001018">
    <property type="entry name" value="Beta-lactamase_class-B_CS"/>
</dbReference>
<keyword evidence="7" id="KW-0479">Metal-binding</keyword>
<feature type="signal peptide" evidence="13">
    <location>
        <begin position="1"/>
        <end position="25"/>
    </location>
</feature>
<evidence type="ECO:0000256" key="12">
    <source>
        <dbReference type="ARBA" id="ARBA00023251"/>
    </source>
</evidence>
<dbReference type="GO" id="GO:0008800">
    <property type="term" value="F:beta-lactamase activity"/>
    <property type="evidence" value="ECO:0007669"/>
    <property type="project" value="UniProtKB-EC"/>
</dbReference>
<dbReference type="Gene3D" id="3.60.15.10">
    <property type="entry name" value="Ribonuclease Z/Hydroxyacylglutathione hydrolase-like"/>
    <property type="match status" value="1"/>
</dbReference>
<dbReference type="GO" id="GO:0008270">
    <property type="term" value="F:zinc ion binding"/>
    <property type="evidence" value="ECO:0007669"/>
    <property type="project" value="InterPro"/>
</dbReference>
<evidence type="ECO:0000256" key="6">
    <source>
        <dbReference type="ARBA" id="ARBA00012865"/>
    </source>
</evidence>
<comment type="subcellular location">
    <subcellularLocation>
        <location evidence="3">Periplasm</location>
    </subcellularLocation>
</comment>
<dbReference type="CDD" id="cd16282">
    <property type="entry name" value="metallo-hydrolase-like_MBL-fold"/>
    <property type="match status" value="1"/>
</dbReference>
<proteinExistence type="inferred from homology"/>
<evidence type="ECO:0000256" key="13">
    <source>
        <dbReference type="SAM" id="SignalP"/>
    </source>
</evidence>
<comment type="subunit">
    <text evidence="5">Monomer.</text>
</comment>
<keyword evidence="11" id="KW-0862">Zinc</keyword>
<keyword evidence="8 13" id="KW-0732">Signal</keyword>
<evidence type="ECO:0000256" key="3">
    <source>
        <dbReference type="ARBA" id="ARBA00004418"/>
    </source>
</evidence>
<dbReference type="InterPro" id="IPR050855">
    <property type="entry name" value="NDM-1-like"/>
</dbReference>
<dbReference type="GO" id="GO:0042597">
    <property type="term" value="C:periplasmic space"/>
    <property type="evidence" value="ECO:0007669"/>
    <property type="project" value="UniProtKB-SubCell"/>
</dbReference>
<keyword evidence="10" id="KW-0378">Hydrolase</keyword>
<dbReference type="GO" id="GO:0046677">
    <property type="term" value="P:response to antibiotic"/>
    <property type="evidence" value="ECO:0007669"/>
    <property type="project" value="UniProtKB-KW"/>
</dbReference>
<dbReference type="RefSeq" id="WP_079586092.1">
    <property type="nucleotide sequence ID" value="NZ_FNTI01000001.1"/>
</dbReference>
<evidence type="ECO:0000313" key="16">
    <source>
        <dbReference type="Proteomes" id="UP000183208"/>
    </source>
</evidence>
<keyword evidence="12" id="KW-0046">Antibiotic resistance</keyword>
<evidence type="ECO:0000313" key="15">
    <source>
        <dbReference type="EMBL" id="SED00886.1"/>
    </source>
</evidence>
<evidence type="ECO:0000256" key="7">
    <source>
        <dbReference type="ARBA" id="ARBA00022723"/>
    </source>
</evidence>
<dbReference type="PANTHER" id="PTHR42951:SF4">
    <property type="entry name" value="ACYL-COENZYME A THIOESTERASE MBLAC2"/>
    <property type="match status" value="1"/>
</dbReference>
<dbReference type="AlphaFoldDB" id="A0A1M6XPR9"/>
<feature type="domain" description="Metallo-beta-lactamase" evidence="14">
    <location>
        <begin position="66"/>
        <end position="249"/>
    </location>
</feature>
<comment type="catalytic activity">
    <reaction evidence="1">
        <text>a beta-lactam + H2O = a substituted beta-amino acid</text>
        <dbReference type="Rhea" id="RHEA:20401"/>
        <dbReference type="ChEBI" id="CHEBI:15377"/>
        <dbReference type="ChEBI" id="CHEBI:35627"/>
        <dbReference type="ChEBI" id="CHEBI:140347"/>
        <dbReference type="EC" id="3.5.2.6"/>
    </reaction>
</comment>
<comment type="similarity">
    <text evidence="4">Belongs to the metallo-beta-lactamase superfamily. Class-B beta-lactamase family.</text>
</comment>
<evidence type="ECO:0000259" key="14">
    <source>
        <dbReference type="SMART" id="SM00849"/>
    </source>
</evidence>
<keyword evidence="9" id="KW-0574">Periplasm</keyword>
<evidence type="ECO:0000256" key="1">
    <source>
        <dbReference type="ARBA" id="ARBA00001526"/>
    </source>
</evidence>
<dbReference type="Proteomes" id="UP000183208">
    <property type="component" value="Unassembled WGS sequence"/>
</dbReference>